<proteinExistence type="predicted"/>
<dbReference type="Proteomes" id="UP001390339">
    <property type="component" value="Unassembled WGS sequence"/>
</dbReference>
<accession>A0ABR2IH09</accession>
<sequence length="188" mass="20871">MLSSGLRPSRRQQELNEKPGLLLVAAALSRTSSTTNRVQSPTGLNHVKSESSEHDGPSSHKRPYPYDWATNVKASNARLSLDGIKELPMSQVGRIIEGGRTTSLYNIDKYGTQHFLSYDGSDVYARIPRLYMKDTVGYQSAALHIGKLHHCEHPADIELDMHWNEMKDGSWAVHVHPKAGSGPKKARS</sequence>
<evidence type="ECO:0000256" key="1">
    <source>
        <dbReference type="SAM" id="MobiDB-lite"/>
    </source>
</evidence>
<protein>
    <submittedName>
        <fullName evidence="2">Uncharacterized protein</fullName>
    </submittedName>
</protein>
<evidence type="ECO:0000313" key="2">
    <source>
        <dbReference type="EMBL" id="KAK8862844.1"/>
    </source>
</evidence>
<feature type="compositionally biased region" description="Basic and acidic residues" evidence="1">
    <location>
        <begin position="47"/>
        <end position="58"/>
    </location>
</feature>
<gene>
    <name evidence="2" type="ORF">PGQ11_009079</name>
</gene>
<name>A0ABR2IH09_9PEZI</name>
<comment type="caution">
    <text evidence="2">The sequence shown here is derived from an EMBL/GenBank/DDBJ whole genome shotgun (WGS) entry which is preliminary data.</text>
</comment>
<evidence type="ECO:0000313" key="3">
    <source>
        <dbReference type="Proteomes" id="UP001390339"/>
    </source>
</evidence>
<feature type="compositionally biased region" description="Polar residues" evidence="1">
    <location>
        <begin position="32"/>
        <end position="43"/>
    </location>
</feature>
<organism evidence="2 3">
    <name type="scientific">Apiospora arundinis</name>
    <dbReference type="NCBI Taxonomy" id="335852"/>
    <lineage>
        <taxon>Eukaryota</taxon>
        <taxon>Fungi</taxon>
        <taxon>Dikarya</taxon>
        <taxon>Ascomycota</taxon>
        <taxon>Pezizomycotina</taxon>
        <taxon>Sordariomycetes</taxon>
        <taxon>Xylariomycetidae</taxon>
        <taxon>Amphisphaeriales</taxon>
        <taxon>Apiosporaceae</taxon>
        <taxon>Apiospora</taxon>
    </lineage>
</organism>
<reference evidence="2 3" key="1">
    <citation type="journal article" date="2024" name="IMA Fungus">
        <title>Apiospora arundinis, a panoply of carbohydrate-active enzymes and secondary metabolites.</title>
        <authorList>
            <person name="Sorensen T."/>
            <person name="Petersen C."/>
            <person name="Muurmann A.T."/>
            <person name="Christiansen J.V."/>
            <person name="Brundto M.L."/>
            <person name="Overgaard C.K."/>
            <person name="Boysen A.T."/>
            <person name="Wollenberg R.D."/>
            <person name="Larsen T.O."/>
            <person name="Sorensen J.L."/>
            <person name="Nielsen K.L."/>
            <person name="Sondergaard T.E."/>
        </authorList>
    </citation>
    <scope>NUCLEOTIDE SEQUENCE [LARGE SCALE GENOMIC DNA]</scope>
    <source>
        <strain evidence="2 3">AAU 773</strain>
    </source>
</reference>
<feature type="region of interest" description="Disordered" evidence="1">
    <location>
        <begin position="32"/>
        <end position="64"/>
    </location>
</feature>
<keyword evidence="3" id="KW-1185">Reference proteome</keyword>
<dbReference type="EMBL" id="JAPCWZ010000005">
    <property type="protein sequence ID" value="KAK8862844.1"/>
    <property type="molecule type" value="Genomic_DNA"/>
</dbReference>